<dbReference type="Proteomes" id="UP000325606">
    <property type="component" value="Chromosome"/>
</dbReference>
<dbReference type="GO" id="GO:0004386">
    <property type="term" value="F:helicase activity"/>
    <property type="evidence" value="ECO:0007669"/>
    <property type="project" value="UniProtKB-KW"/>
</dbReference>
<keyword evidence="2 7" id="KW-0067">ATP-binding</keyword>
<dbReference type="Gene3D" id="3.40.50.10810">
    <property type="entry name" value="Tandem AAA-ATPase domain"/>
    <property type="match status" value="1"/>
</dbReference>
<dbReference type="EMBL" id="CP044222">
    <property type="protein sequence ID" value="QEW08156.1"/>
    <property type="molecule type" value="Genomic_DNA"/>
</dbReference>
<feature type="domain" description="Helicase C-terminal" evidence="6">
    <location>
        <begin position="665"/>
        <end position="831"/>
    </location>
</feature>
<keyword evidence="2 7" id="KW-0547">Nucleotide-binding</keyword>
<dbReference type="InterPro" id="IPR001736">
    <property type="entry name" value="PLipase_D/transphosphatidylase"/>
</dbReference>
<dbReference type="KEGG" id="nik:F5I99_17570"/>
<sequence length="1090" mass="123707">MSRLFQLNYIDPFAPDQEKRRQPSEGHFPENTRLPHNYAGYTVDQVLQIDLRNDKDPLIITGYTSLLRVIKLIAGLTEEQSLRLLIGNEPFPLATAGMTLEPMSLPDEIHAYWTTQRLSLLQYPDVFAALHKLHMRQVDAACLQIPGRMMHAKVFVTENAVTLGSSNYSEAGLRRNIEANIRFKPEDEEARYKEIKDYAEALFSLAGDYRQELRQLLEALLRPSDWQDSLARACAELLEGHWAKQYLSYTGIHHKQTSLWPTQTQGIAQALWIIENLGSVLVADATGSGKTRMGAALQRAVHDKLWRTGNTRGGGIALITPPGVSENWQRELLLYGLSHRPISQAALSFVNRGDLTDLTAMTIQQAQILSVDEAHNYLNVTSKRSQALLRNLADHVLLFTATPINKSASDLLCLVNILGADNFDPQIIQGFNHWLRMDAKRMRQAREEHLQALKQAIARFTVRRTKREFNHLIDQQPDAYRNKRGEPCRYPQHNALSYQTGETEAAINLAIQIRQLAEQLTGVAFISKAIEEEAFRSPEGEPLSPQKVLNQRIHMAKRSAIYHVMSHLRSSRVSAWAHIAGSESVKEHFGFTAKEAGSHKGMILNLKQRDEPPKVSLPESTDTVDIPAWLLDATAFYQARDQEIETYRSILQLLEQMDDSRELAKLKLLNTLLSDEDQLGILAFDRHPLTLHWLHKLAAQHGLLQGIEQLVATGDSSKAERKHVNQRLDNRQHLNNKLLVFCSDAMSEGYNLQNASVVVHLDMPSVVRLVEQRIGRVDRMDSIYAAIRVYWPADHDAFALHADDLLIERFESNAMLLGSNFDLPENMTNTRVDYHEILQQAQREEVAWDGIEDAFTPIRALIGEDALLQPEYYRAIASTEETGTRISAVESDTSWGFFCISGTEFGAPRWILFTEDSVEPLVDLAAIASVLNTKLTRQSVSADLNNEAGYAQIKNYLARLKQIERSLLPRRKQVALQEMNHILLSWVKSAAPQEASFLEKLINLLNPQTQTQRAVNWSLLADYWLELIRPVWYEHLNTLGRRKAILLSDLRNELIKNPLPFEQVHQRFCDIPTTNPIDERIAACIIGCKY</sequence>
<dbReference type="RefSeq" id="WP_151058294.1">
    <property type="nucleotide sequence ID" value="NZ_CP044222.1"/>
</dbReference>
<dbReference type="AlphaFoldDB" id="A0A5J6LIM0"/>
<dbReference type="GO" id="GO:0006793">
    <property type="term" value="P:phosphorus metabolic process"/>
    <property type="evidence" value="ECO:0007669"/>
    <property type="project" value="UniProtKB-ARBA"/>
</dbReference>
<gene>
    <name evidence="7" type="ORF">F5I99_17570</name>
</gene>
<keyword evidence="8" id="KW-1185">Reference proteome</keyword>
<dbReference type="SMART" id="SM00487">
    <property type="entry name" value="DEXDc"/>
    <property type="match status" value="1"/>
</dbReference>
<dbReference type="GO" id="GO:0005524">
    <property type="term" value="F:ATP binding"/>
    <property type="evidence" value="ECO:0007669"/>
    <property type="project" value="InterPro"/>
</dbReference>
<dbReference type="GO" id="GO:0016787">
    <property type="term" value="F:hydrolase activity"/>
    <property type="evidence" value="ECO:0007669"/>
    <property type="project" value="UniProtKB-KW"/>
</dbReference>
<feature type="domain" description="PLD phosphodiesterase" evidence="4">
    <location>
        <begin position="146"/>
        <end position="172"/>
    </location>
</feature>
<dbReference type="PANTHER" id="PTHR45766:SF6">
    <property type="entry name" value="SWI_SNF-RELATED MATRIX-ASSOCIATED ACTIN-DEPENDENT REGULATOR OF CHROMATIN SUBFAMILY A-LIKE PROTEIN 1"/>
    <property type="match status" value="1"/>
</dbReference>
<evidence type="ECO:0000256" key="2">
    <source>
        <dbReference type="ARBA" id="ARBA00022806"/>
    </source>
</evidence>
<evidence type="ECO:0000259" key="6">
    <source>
        <dbReference type="PROSITE" id="PS51194"/>
    </source>
</evidence>
<dbReference type="SUPFAM" id="SSF52540">
    <property type="entry name" value="P-loop containing nucleoside triphosphate hydrolases"/>
    <property type="match status" value="2"/>
</dbReference>
<dbReference type="Gene3D" id="3.30.870.10">
    <property type="entry name" value="Endonuclease Chain A"/>
    <property type="match status" value="1"/>
</dbReference>
<proteinExistence type="predicted"/>
<feature type="compositionally biased region" description="Basic and acidic residues" evidence="3">
    <location>
        <begin position="16"/>
        <end position="30"/>
    </location>
</feature>
<feature type="region of interest" description="Disordered" evidence="3">
    <location>
        <begin position="15"/>
        <end position="34"/>
    </location>
</feature>
<evidence type="ECO:0000313" key="7">
    <source>
        <dbReference type="EMBL" id="QEW08156.1"/>
    </source>
</evidence>
<dbReference type="PROSITE" id="PS51192">
    <property type="entry name" value="HELICASE_ATP_BIND_1"/>
    <property type="match status" value="1"/>
</dbReference>
<dbReference type="SMART" id="SM00490">
    <property type="entry name" value="HELICc"/>
    <property type="match status" value="1"/>
</dbReference>
<accession>A0A5J6LIM0</accession>
<keyword evidence="2 7" id="KW-0347">Helicase</keyword>
<evidence type="ECO:0000256" key="1">
    <source>
        <dbReference type="ARBA" id="ARBA00022801"/>
    </source>
</evidence>
<dbReference type="PROSITE" id="PS50035">
    <property type="entry name" value="PLD"/>
    <property type="match status" value="1"/>
</dbReference>
<dbReference type="InterPro" id="IPR027417">
    <property type="entry name" value="P-loop_NTPase"/>
</dbReference>
<dbReference type="PANTHER" id="PTHR45766">
    <property type="entry name" value="DNA ANNEALING HELICASE AND ENDONUCLEASE ZRANB3 FAMILY MEMBER"/>
    <property type="match status" value="1"/>
</dbReference>
<reference evidence="7 8" key="1">
    <citation type="submission" date="2019-09" db="EMBL/GenBank/DDBJ databases">
        <title>Nitrincola iocasae sp. nov., a bacterium isolated from the sediment collected at a cold seep field in South China Sea.</title>
        <authorList>
            <person name="Zhang H."/>
            <person name="Wang H."/>
            <person name="Li C."/>
        </authorList>
    </citation>
    <scope>NUCLEOTIDE SEQUENCE [LARGE SCALE GENOMIC DNA]</scope>
    <source>
        <strain evidence="7 8">KXZD1103</strain>
    </source>
</reference>
<dbReference type="Pfam" id="PF00176">
    <property type="entry name" value="SNF2-rel_dom"/>
    <property type="match status" value="1"/>
</dbReference>
<dbReference type="SUPFAM" id="SSF56024">
    <property type="entry name" value="Phospholipase D/nuclease"/>
    <property type="match status" value="1"/>
</dbReference>
<dbReference type="InterPro" id="IPR038718">
    <property type="entry name" value="SNF2-like_sf"/>
</dbReference>
<evidence type="ECO:0000313" key="8">
    <source>
        <dbReference type="Proteomes" id="UP000325606"/>
    </source>
</evidence>
<evidence type="ECO:0000256" key="3">
    <source>
        <dbReference type="SAM" id="MobiDB-lite"/>
    </source>
</evidence>
<dbReference type="CDD" id="cd09117">
    <property type="entry name" value="PLDc_Bfil_DEXD_like"/>
    <property type="match status" value="1"/>
</dbReference>
<dbReference type="InterPro" id="IPR014001">
    <property type="entry name" value="Helicase_ATP-bd"/>
</dbReference>
<feature type="domain" description="Helicase ATP-binding" evidence="5">
    <location>
        <begin position="271"/>
        <end position="421"/>
    </location>
</feature>
<organism evidence="7 8">
    <name type="scientific">Nitrincola iocasae</name>
    <dbReference type="NCBI Taxonomy" id="2614693"/>
    <lineage>
        <taxon>Bacteria</taxon>
        <taxon>Pseudomonadati</taxon>
        <taxon>Pseudomonadota</taxon>
        <taxon>Gammaproteobacteria</taxon>
        <taxon>Oceanospirillales</taxon>
        <taxon>Oceanospirillaceae</taxon>
        <taxon>Nitrincola</taxon>
    </lineage>
</organism>
<evidence type="ECO:0000259" key="4">
    <source>
        <dbReference type="PROSITE" id="PS50035"/>
    </source>
</evidence>
<dbReference type="Gene3D" id="3.40.50.300">
    <property type="entry name" value="P-loop containing nucleotide triphosphate hydrolases"/>
    <property type="match status" value="1"/>
</dbReference>
<name>A0A5J6LIM0_9GAMM</name>
<dbReference type="PROSITE" id="PS51194">
    <property type="entry name" value="HELICASE_CTER"/>
    <property type="match status" value="1"/>
</dbReference>
<protein>
    <submittedName>
        <fullName evidence="7">Helicase</fullName>
    </submittedName>
</protein>
<dbReference type="InterPro" id="IPR000330">
    <property type="entry name" value="SNF2_N"/>
</dbReference>
<dbReference type="InterPro" id="IPR001650">
    <property type="entry name" value="Helicase_C-like"/>
</dbReference>
<keyword evidence="1" id="KW-0378">Hydrolase</keyword>
<dbReference type="Pfam" id="PF00271">
    <property type="entry name" value="Helicase_C"/>
    <property type="match status" value="1"/>
</dbReference>
<evidence type="ECO:0000259" key="5">
    <source>
        <dbReference type="PROSITE" id="PS51192"/>
    </source>
</evidence>